<keyword evidence="4" id="KW-0539">Nucleus</keyword>
<dbReference type="Pfam" id="PF08879">
    <property type="entry name" value="WRC"/>
    <property type="match status" value="1"/>
</dbReference>
<evidence type="ECO:0000256" key="3">
    <source>
        <dbReference type="ARBA" id="ARBA00022723"/>
    </source>
</evidence>
<feature type="domain" description="JmjC" evidence="6">
    <location>
        <begin position="665"/>
        <end position="945"/>
    </location>
</feature>
<dbReference type="SUPFAM" id="SSF51197">
    <property type="entry name" value="Clavaminate synthase-like"/>
    <property type="match status" value="1"/>
</dbReference>
<dbReference type="PANTHER" id="PTHR12549:SF42">
    <property type="entry name" value="LYSINE-SPECIFIC DEMETHYLASE JMJ28"/>
    <property type="match status" value="1"/>
</dbReference>
<sequence>MGEDQALPDEFRCNRNDGRDWRCKRRVMEGKKLCEIHYVQGRLRQSKENVPESLKFKRGENRKAVKIEEEPPDGEESVAIRANSRREKLAEKKRERGTEILERTSFSDRGMKKMKTELIRMFVKREIRRSKKKRGKKAVDFIEELQHCEREVTRDLPYGLMEISPAPASKAQSSDNAGSVGAKLGLHCSNSVGNRRYRSKNIAPPPIGAVKVVPYVGNFGKVRNGTRKCRLCRKSDSHSSFKCSSCKKPFCSDSIKKRFIDEQEVELVCPLCRGTCNCKTCSTTRLTDVDSKEILKDRCKVTKLISLHYLISLLLPILKQINQEQSIELEIEAKFKGKNLSEVEIQQADIGSEKQCIICNNCSSPILNFHRTCTRCSYNLCLGCCQVFRRGSSGGSVETPLVKNPRMIKPCLSNRNSERKQISRSLQKISGTNLSSSSSLSNMESCNGCISCPQMEIGGCDNSLVELRCLFPLNLTEELERNAREIVSSKETVKTQGDSLHCYMCFDLSYETCRDKELLEAARRKKSGDNFLYRPNADEDHDILLIHFQKHWRNGYPVIVRSILNGSSKLSWDPVAVFCSYLERKFANGENEKEAGEGARCLDWYEVEFGSTVSFTGSLGKAQMHLQRETLKLKANLSSALSQQVFKDHYAEIINALPLQEYTNPKSALLNLAANLPVDFPEPKLGPWIHITCSSHEELERGDSVTNLYYSSYDVINILAHATDAAYTTEQLNKMKAFLRRNARDEREYNAHDLENGLILEHSEITEEAEQHDRIMEMTQLCSMSNLKDCDTLPTKVHGSDTDSDASMVCCQTSESCERSMDQICSDHMKRSCCGSEWDVFRREDVPKLLEYIRRHSNDFRGSKKQDVHPILDRRLFLDDYHKRRLKEEFKIEPWTFNQHFGEAVIIPAGCPYQMRNLKCCVHVVMGFLSPENALECVKLSDKLRILPNDHKAKKEKLEVEKMAIHSLSEAIKEISKACMK</sequence>
<dbReference type="InterPro" id="IPR045109">
    <property type="entry name" value="LSDs-like"/>
</dbReference>
<evidence type="ECO:0008006" key="10">
    <source>
        <dbReference type="Google" id="ProtNLM"/>
    </source>
</evidence>
<keyword evidence="3" id="KW-0479">Metal-binding</keyword>
<dbReference type="Pfam" id="PF02373">
    <property type="entry name" value="JmjC"/>
    <property type="match status" value="1"/>
</dbReference>
<evidence type="ECO:0000313" key="9">
    <source>
        <dbReference type="Proteomes" id="UP001279734"/>
    </source>
</evidence>
<dbReference type="EMBL" id="BSYO01000038">
    <property type="protein sequence ID" value="GMH30316.1"/>
    <property type="molecule type" value="Genomic_DNA"/>
</dbReference>
<dbReference type="GO" id="GO:0000118">
    <property type="term" value="C:histone deacetylase complex"/>
    <property type="evidence" value="ECO:0007669"/>
    <property type="project" value="TreeGrafter"/>
</dbReference>
<dbReference type="GO" id="GO:0031490">
    <property type="term" value="F:chromatin DNA binding"/>
    <property type="evidence" value="ECO:0007669"/>
    <property type="project" value="TreeGrafter"/>
</dbReference>
<proteinExistence type="inferred from homology"/>
<dbReference type="PROSITE" id="PS51184">
    <property type="entry name" value="JMJC"/>
    <property type="match status" value="1"/>
</dbReference>
<evidence type="ECO:0000256" key="5">
    <source>
        <dbReference type="PROSITE-ProRule" id="PRU01002"/>
    </source>
</evidence>
<dbReference type="GO" id="GO:0032454">
    <property type="term" value="F:histone H3K9 demethylase activity"/>
    <property type="evidence" value="ECO:0007669"/>
    <property type="project" value="InterPro"/>
</dbReference>
<dbReference type="AlphaFoldDB" id="A0AAD3Y827"/>
<dbReference type="GO" id="GO:0006357">
    <property type="term" value="P:regulation of transcription by RNA polymerase II"/>
    <property type="evidence" value="ECO:0007669"/>
    <property type="project" value="TreeGrafter"/>
</dbReference>
<dbReference type="InterPro" id="IPR014977">
    <property type="entry name" value="WRC_dom"/>
</dbReference>
<comment type="caution">
    <text evidence="8">The sequence shown here is derived from an EMBL/GenBank/DDBJ whole genome shotgun (WGS) entry which is preliminary data.</text>
</comment>
<evidence type="ECO:0000256" key="4">
    <source>
        <dbReference type="ARBA" id="ARBA00023242"/>
    </source>
</evidence>
<dbReference type="Proteomes" id="UP001279734">
    <property type="component" value="Unassembled WGS sequence"/>
</dbReference>
<dbReference type="PROSITE" id="PS51667">
    <property type="entry name" value="WRC"/>
    <property type="match status" value="1"/>
</dbReference>
<evidence type="ECO:0000259" key="7">
    <source>
        <dbReference type="PROSITE" id="PS51667"/>
    </source>
</evidence>
<dbReference type="PANTHER" id="PTHR12549">
    <property type="entry name" value="JMJC DOMAIN-CONTAINING HISTONE DEMETHYLATION PROTEIN"/>
    <property type="match status" value="1"/>
</dbReference>
<comment type="subcellular location">
    <subcellularLocation>
        <location evidence="1">Nucleus</location>
    </subcellularLocation>
</comment>
<gene>
    <name evidence="8" type="ORF">Nepgr_032159</name>
</gene>
<name>A0AAD3Y827_NEPGR</name>
<dbReference type="GO" id="GO:0000785">
    <property type="term" value="C:chromatin"/>
    <property type="evidence" value="ECO:0007669"/>
    <property type="project" value="TreeGrafter"/>
</dbReference>
<evidence type="ECO:0000259" key="6">
    <source>
        <dbReference type="PROSITE" id="PS51184"/>
    </source>
</evidence>
<organism evidence="8 9">
    <name type="scientific">Nepenthes gracilis</name>
    <name type="common">Slender pitcher plant</name>
    <dbReference type="NCBI Taxonomy" id="150966"/>
    <lineage>
        <taxon>Eukaryota</taxon>
        <taxon>Viridiplantae</taxon>
        <taxon>Streptophyta</taxon>
        <taxon>Embryophyta</taxon>
        <taxon>Tracheophyta</taxon>
        <taxon>Spermatophyta</taxon>
        <taxon>Magnoliopsida</taxon>
        <taxon>eudicotyledons</taxon>
        <taxon>Gunneridae</taxon>
        <taxon>Pentapetalae</taxon>
        <taxon>Caryophyllales</taxon>
        <taxon>Nepenthaceae</taxon>
        <taxon>Nepenthes</taxon>
    </lineage>
</organism>
<reference evidence="8" key="1">
    <citation type="submission" date="2023-05" db="EMBL/GenBank/DDBJ databases">
        <title>Nepenthes gracilis genome sequencing.</title>
        <authorList>
            <person name="Fukushima K."/>
        </authorList>
    </citation>
    <scope>NUCLEOTIDE SEQUENCE</scope>
    <source>
        <strain evidence="8">SING2019-196</strain>
    </source>
</reference>
<evidence type="ECO:0000313" key="8">
    <source>
        <dbReference type="EMBL" id="GMH30316.1"/>
    </source>
</evidence>
<feature type="domain" description="WRC" evidence="7">
    <location>
        <begin position="7"/>
        <end position="51"/>
    </location>
</feature>
<dbReference type="GO" id="GO:0003712">
    <property type="term" value="F:transcription coregulator activity"/>
    <property type="evidence" value="ECO:0007669"/>
    <property type="project" value="TreeGrafter"/>
</dbReference>
<evidence type="ECO:0000256" key="1">
    <source>
        <dbReference type="ARBA" id="ARBA00004123"/>
    </source>
</evidence>
<keyword evidence="9" id="KW-1185">Reference proteome</keyword>
<dbReference type="InterPro" id="IPR003347">
    <property type="entry name" value="JmjC_dom"/>
</dbReference>
<comment type="similarity">
    <text evidence="2">Belongs to the JARID1 histone demethylase family.</text>
</comment>
<accession>A0AAD3Y827</accession>
<comment type="caution">
    <text evidence="5">Lacks conserved residue(s) required for the propagation of feature annotation.</text>
</comment>
<dbReference type="Gene3D" id="2.60.120.650">
    <property type="entry name" value="Cupin"/>
    <property type="match status" value="1"/>
</dbReference>
<dbReference type="SMART" id="SM00558">
    <property type="entry name" value="JmjC"/>
    <property type="match status" value="1"/>
</dbReference>
<protein>
    <recommendedName>
        <fullName evidence="10">Lysine-specific demethylase JMJ25</fullName>
    </recommendedName>
</protein>
<dbReference type="GO" id="GO:0046872">
    <property type="term" value="F:metal ion binding"/>
    <property type="evidence" value="ECO:0007669"/>
    <property type="project" value="UniProtKB-KW"/>
</dbReference>
<evidence type="ECO:0000256" key="2">
    <source>
        <dbReference type="ARBA" id="ARBA00006801"/>
    </source>
</evidence>